<evidence type="ECO:0000256" key="1">
    <source>
        <dbReference type="SAM" id="Phobius"/>
    </source>
</evidence>
<dbReference type="PANTHER" id="PTHR32018:SF6">
    <property type="entry name" value="RHAMNOGALACTURONAN ENDOLYASE"/>
    <property type="match status" value="1"/>
</dbReference>
<dbReference type="PANTHER" id="PTHR32018">
    <property type="entry name" value="RHAMNOGALACTURONATE LYASE FAMILY PROTEIN"/>
    <property type="match status" value="1"/>
</dbReference>
<gene>
    <name evidence="2" type="ORF">Sjap_018836</name>
</gene>
<keyword evidence="1" id="KW-0472">Membrane</keyword>
<evidence type="ECO:0000313" key="3">
    <source>
        <dbReference type="Proteomes" id="UP001417504"/>
    </source>
</evidence>
<comment type="caution">
    <text evidence="2">The sequence shown here is derived from an EMBL/GenBank/DDBJ whole genome shotgun (WGS) entry which is preliminary data.</text>
</comment>
<protein>
    <submittedName>
        <fullName evidence="2">Uncharacterized protein</fullName>
    </submittedName>
</protein>
<sequence>MEVEYGHVHGCILDELNLGLWMITPSNEFRNGGLNKRELASHVGPTTLPLCFWLITILVVEIWRSVMASHGKRLFDLFLCI</sequence>
<keyword evidence="3" id="KW-1185">Reference proteome</keyword>
<name>A0AAP0I9H6_9MAGN</name>
<proteinExistence type="predicted"/>
<keyword evidence="1" id="KW-0812">Transmembrane</keyword>
<dbReference type="AlphaFoldDB" id="A0AAP0I9H6"/>
<feature type="transmembrane region" description="Helical" evidence="1">
    <location>
        <begin position="43"/>
        <end position="63"/>
    </location>
</feature>
<keyword evidence="1" id="KW-1133">Transmembrane helix</keyword>
<organism evidence="2 3">
    <name type="scientific">Stephania japonica</name>
    <dbReference type="NCBI Taxonomy" id="461633"/>
    <lineage>
        <taxon>Eukaryota</taxon>
        <taxon>Viridiplantae</taxon>
        <taxon>Streptophyta</taxon>
        <taxon>Embryophyta</taxon>
        <taxon>Tracheophyta</taxon>
        <taxon>Spermatophyta</taxon>
        <taxon>Magnoliopsida</taxon>
        <taxon>Ranunculales</taxon>
        <taxon>Menispermaceae</taxon>
        <taxon>Menispermoideae</taxon>
        <taxon>Cissampelideae</taxon>
        <taxon>Stephania</taxon>
    </lineage>
</organism>
<dbReference type="Proteomes" id="UP001417504">
    <property type="component" value="Unassembled WGS sequence"/>
</dbReference>
<dbReference type="EMBL" id="JBBNAE010000007">
    <property type="protein sequence ID" value="KAK9110776.1"/>
    <property type="molecule type" value="Genomic_DNA"/>
</dbReference>
<dbReference type="InterPro" id="IPR051850">
    <property type="entry name" value="Polysacch_Lyase_4"/>
</dbReference>
<reference evidence="2 3" key="1">
    <citation type="submission" date="2024-01" db="EMBL/GenBank/DDBJ databases">
        <title>Genome assemblies of Stephania.</title>
        <authorList>
            <person name="Yang L."/>
        </authorList>
    </citation>
    <scope>NUCLEOTIDE SEQUENCE [LARGE SCALE GENOMIC DNA]</scope>
    <source>
        <strain evidence="2">QJT</strain>
        <tissue evidence="2">Leaf</tissue>
    </source>
</reference>
<evidence type="ECO:0000313" key="2">
    <source>
        <dbReference type="EMBL" id="KAK9110776.1"/>
    </source>
</evidence>
<accession>A0AAP0I9H6</accession>